<reference evidence="1 2" key="1">
    <citation type="journal article" date="2024" name="J Genomics">
        <title>Draft genome sequencing and assembly of Favolaschia claudopus CIRM-BRFM 2984 isolated from oak limbs.</title>
        <authorList>
            <person name="Navarro D."/>
            <person name="Drula E."/>
            <person name="Chaduli D."/>
            <person name="Cazenave R."/>
            <person name="Ahrendt S."/>
            <person name="Wang J."/>
            <person name="Lipzen A."/>
            <person name="Daum C."/>
            <person name="Barry K."/>
            <person name="Grigoriev I.V."/>
            <person name="Favel A."/>
            <person name="Rosso M.N."/>
            <person name="Martin F."/>
        </authorList>
    </citation>
    <scope>NUCLEOTIDE SEQUENCE [LARGE SCALE GENOMIC DNA]</scope>
    <source>
        <strain evidence="1 2">CIRM-BRFM 2984</strain>
    </source>
</reference>
<comment type="caution">
    <text evidence="1">The sequence shown here is derived from an EMBL/GenBank/DDBJ whole genome shotgun (WGS) entry which is preliminary data.</text>
</comment>
<dbReference type="AlphaFoldDB" id="A0AAW0AL90"/>
<dbReference type="EMBL" id="JAWWNJ010000060">
    <property type="protein sequence ID" value="KAK7013293.1"/>
    <property type="molecule type" value="Genomic_DNA"/>
</dbReference>
<evidence type="ECO:0000313" key="1">
    <source>
        <dbReference type="EMBL" id="KAK7013293.1"/>
    </source>
</evidence>
<proteinExistence type="predicted"/>
<keyword evidence="2" id="KW-1185">Reference proteome</keyword>
<name>A0AAW0AL90_9AGAR</name>
<organism evidence="1 2">
    <name type="scientific">Favolaschia claudopus</name>
    <dbReference type="NCBI Taxonomy" id="2862362"/>
    <lineage>
        <taxon>Eukaryota</taxon>
        <taxon>Fungi</taxon>
        <taxon>Dikarya</taxon>
        <taxon>Basidiomycota</taxon>
        <taxon>Agaricomycotina</taxon>
        <taxon>Agaricomycetes</taxon>
        <taxon>Agaricomycetidae</taxon>
        <taxon>Agaricales</taxon>
        <taxon>Marasmiineae</taxon>
        <taxon>Mycenaceae</taxon>
        <taxon>Favolaschia</taxon>
    </lineage>
</organism>
<protein>
    <submittedName>
        <fullName evidence="1">Uncharacterized protein</fullName>
    </submittedName>
</protein>
<dbReference type="Proteomes" id="UP001362999">
    <property type="component" value="Unassembled WGS sequence"/>
</dbReference>
<sequence length="205" mass="22540">MTERCVRGGLRHLKLQNILAVQAQVSFAKRGKSKVKLNTNTTSMIKDLTDTGEQLTPIFRELPSLNSSRAGWQERGIPLLCSGTAFRRFPESSAISDLKGLRGGTRSRIGVENRDANRLWGSLRKGGRREEGHIPQRRTVLAFIFTELLDMTMHATCNVDSTLKATIALRPGDQEFGKSNLDSSADPPLLPTIFCGFGVPSTSLV</sequence>
<gene>
    <name evidence="1" type="ORF">R3P38DRAFT_2788840</name>
</gene>
<accession>A0AAW0AL90</accession>
<evidence type="ECO:0000313" key="2">
    <source>
        <dbReference type="Proteomes" id="UP001362999"/>
    </source>
</evidence>